<dbReference type="InterPro" id="IPR050834">
    <property type="entry name" value="Glycosyltransf_2"/>
</dbReference>
<dbReference type="InterPro" id="IPR001173">
    <property type="entry name" value="Glyco_trans_2-like"/>
</dbReference>
<dbReference type="EMBL" id="MJIL01000053">
    <property type="protein sequence ID" value="OLQ78742.1"/>
    <property type="molecule type" value="Genomic_DNA"/>
</dbReference>
<name>A0A1Q9GUI2_9GAMM</name>
<gene>
    <name evidence="2" type="ORF">BIT28_25815</name>
</gene>
<dbReference type="AlphaFoldDB" id="A0A1Q9GUI2"/>
<dbReference type="Pfam" id="PF00535">
    <property type="entry name" value="Glycos_transf_2"/>
    <property type="match status" value="1"/>
</dbReference>
<feature type="domain" description="Glycosyltransferase 2-like" evidence="1">
    <location>
        <begin position="14"/>
        <end position="110"/>
    </location>
</feature>
<proteinExistence type="predicted"/>
<dbReference type="Proteomes" id="UP000186905">
    <property type="component" value="Unassembled WGS sequence"/>
</dbReference>
<dbReference type="PANTHER" id="PTHR43685:SF2">
    <property type="entry name" value="GLYCOSYLTRANSFERASE 2-LIKE DOMAIN-CONTAINING PROTEIN"/>
    <property type="match status" value="1"/>
</dbReference>
<comment type="caution">
    <text evidence="2">The sequence shown here is derived from an EMBL/GenBank/DDBJ whole genome shotgun (WGS) entry which is preliminary data.</text>
</comment>
<dbReference type="InterPro" id="IPR029044">
    <property type="entry name" value="Nucleotide-diphossugar_trans"/>
</dbReference>
<evidence type="ECO:0000259" key="1">
    <source>
        <dbReference type="Pfam" id="PF00535"/>
    </source>
</evidence>
<evidence type="ECO:0000313" key="2">
    <source>
        <dbReference type="EMBL" id="OLQ78742.1"/>
    </source>
</evidence>
<protein>
    <recommendedName>
        <fullName evidence="1">Glycosyltransferase 2-like domain-containing protein</fullName>
    </recommendedName>
</protein>
<dbReference type="PANTHER" id="PTHR43685">
    <property type="entry name" value="GLYCOSYLTRANSFERASE"/>
    <property type="match status" value="1"/>
</dbReference>
<dbReference type="SUPFAM" id="SSF53448">
    <property type="entry name" value="Nucleotide-diphospho-sugar transferases"/>
    <property type="match status" value="1"/>
</dbReference>
<sequence length="316" mass="36002">MLRGMDLKKAIKLSVVIVNNNSLSTLPRAIDSIRGQGCNVEIIIVDDGSVDGSREWLALQTDIKAIFTHRVGVSKARNIAIQHCSCDMIAFLEPSDYWLPGKLTRQLNLHALYPALRLSFTDYMHISKSGKEIITCFNFWPRFKRIIGQRYPLIVFKNFTPLIFTENMIGTSTVVVKKSALVEAGGFDPTLSFASDWELWLKVAQQGEVGVLNLPLCHYTHEVDDYANQESKERLGAMKYILKKHASTVKARPFTLIRGYLRLITCRAEYNRERHAYVLSILHELFAFCFQPQWCRVRAVGGDILRILSLKQAKTH</sequence>
<dbReference type="STRING" id="1903952.BIT28_25815"/>
<dbReference type="OrthoDB" id="9802649at2"/>
<organism evidence="2 3">
    <name type="scientific">Photobacterium proteolyticum</name>
    <dbReference type="NCBI Taxonomy" id="1903952"/>
    <lineage>
        <taxon>Bacteria</taxon>
        <taxon>Pseudomonadati</taxon>
        <taxon>Pseudomonadota</taxon>
        <taxon>Gammaproteobacteria</taxon>
        <taxon>Vibrionales</taxon>
        <taxon>Vibrionaceae</taxon>
        <taxon>Photobacterium</taxon>
    </lineage>
</organism>
<reference evidence="2 3" key="1">
    <citation type="submission" date="2016-09" db="EMBL/GenBank/DDBJ databases">
        <title>Photobacterium proteolyticum sp. nov. a protease producing bacterium isolated from ocean sediments of Laizhou Bay.</title>
        <authorList>
            <person name="Li Y."/>
        </authorList>
    </citation>
    <scope>NUCLEOTIDE SEQUENCE [LARGE SCALE GENOMIC DNA]</scope>
    <source>
        <strain evidence="2 3">13-12</strain>
    </source>
</reference>
<keyword evidence="3" id="KW-1185">Reference proteome</keyword>
<dbReference type="Gene3D" id="3.90.550.10">
    <property type="entry name" value="Spore Coat Polysaccharide Biosynthesis Protein SpsA, Chain A"/>
    <property type="match status" value="1"/>
</dbReference>
<accession>A0A1Q9GUI2</accession>
<evidence type="ECO:0000313" key="3">
    <source>
        <dbReference type="Proteomes" id="UP000186905"/>
    </source>
</evidence>